<dbReference type="InterPro" id="IPR023296">
    <property type="entry name" value="Glyco_hydro_beta-prop_sf"/>
</dbReference>
<dbReference type="GO" id="GO:0016787">
    <property type="term" value="F:hydrolase activity"/>
    <property type="evidence" value="ECO:0007669"/>
    <property type="project" value="UniProtKB-KW"/>
</dbReference>
<organism evidence="1 2">
    <name type="scientific">Mesorhizobium intechi</name>
    <dbReference type="NCBI Taxonomy" id="537601"/>
    <lineage>
        <taxon>Bacteria</taxon>
        <taxon>Pseudomonadati</taxon>
        <taxon>Pseudomonadota</taxon>
        <taxon>Alphaproteobacteria</taxon>
        <taxon>Hyphomicrobiales</taxon>
        <taxon>Phyllobacteriaceae</taxon>
        <taxon>Mesorhizobium</taxon>
    </lineage>
</organism>
<dbReference type="OrthoDB" id="7064503at2"/>
<evidence type="ECO:0000313" key="2">
    <source>
        <dbReference type="Proteomes" id="UP000235507"/>
    </source>
</evidence>
<comment type="caution">
    <text evidence="1">The sequence shown here is derived from an EMBL/GenBank/DDBJ whole genome shotgun (WGS) entry which is preliminary data.</text>
</comment>
<gene>
    <name evidence="1" type="ORF">C1D09_012535</name>
</gene>
<proteinExistence type="predicted"/>
<dbReference type="SUPFAM" id="SSF75005">
    <property type="entry name" value="Arabinanase/levansucrase/invertase"/>
    <property type="match status" value="1"/>
</dbReference>
<accession>A0A8T9AR14</accession>
<dbReference type="Gene3D" id="2.115.10.20">
    <property type="entry name" value="Glycosyl hydrolase domain, family 43"/>
    <property type="match status" value="2"/>
</dbReference>
<reference evidence="1" key="1">
    <citation type="submission" date="2019-07" db="EMBL/GenBank/DDBJ databases">
        <title>Mesorhizobum intechiensis sp. nov. isolated from nodules of Lotus tenuis growing in lowlands of the Flooding Pampa, Argentina.</title>
        <authorList>
            <person name="Estrella M.J."/>
            <person name="Torres Tejerizo G.A."/>
            <person name="Cumpa Velazquez L.M."/>
            <person name="Fontana F."/>
            <person name="Hansen L."/>
            <person name="Pistorio M."/>
            <person name="Sannazzaro A.I."/>
        </authorList>
    </citation>
    <scope>NUCLEOTIDE SEQUENCE</scope>
    <source>
        <strain evidence="1">BD68</strain>
    </source>
</reference>
<dbReference type="PANTHER" id="PTHR35279">
    <property type="match status" value="1"/>
</dbReference>
<name>A0A8T9AR14_9HYPH</name>
<dbReference type="AlphaFoldDB" id="A0A8T9AR14"/>
<dbReference type="PANTHER" id="PTHR35279:SF1">
    <property type="entry name" value="ARABINANASE_LEVANSUCRASE_INVERTASE"/>
    <property type="match status" value="1"/>
</dbReference>
<sequence>MPDHPRKWTRQGLLMPVKAGHGWWASHAQAPTVLALSPRLWRIYFAGRNRDNLSSILAVDVDPQDGMRVLDGYLDPLLEWSPPGSFDCSGLGPSCALMIGGRVHLYYSGIYPRVDVRSQTAIGLAVSDDGLRFERAFAGPIRSIGPADPYFVSTPFVSAVEGGYRMWYTSGTGWTETKGMLEPDYVLRTCFSPDGMLWETGSSVVLCDDLGHGISQTRPWITNEAGGMRLWYSRRGRDFRAGGKEAYRLFSRRMDAGKGTVGEAEPVIFSNPPAAGEFDSSMQAYCCVMQRPSGDVMFYNGNGFGESGIGWATRDLT</sequence>
<keyword evidence="2" id="KW-1185">Reference proteome</keyword>
<dbReference type="RefSeq" id="WP_143974637.1">
    <property type="nucleotide sequence ID" value="NZ_PNOT02000148.1"/>
</dbReference>
<dbReference type="EMBL" id="PNOT02000148">
    <property type="protein sequence ID" value="TSE11789.1"/>
    <property type="molecule type" value="Genomic_DNA"/>
</dbReference>
<evidence type="ECO:0000313" key="1">
    <source>
        <dbReference type="EMBL" id="TSE11789.1"/>
    </source>
</evidence>
<keyword evidence="1" id="KW-0378">Hydrolase</keyword>
<dbReference type="Proteomes" id="UP000235507">
    <property type="component" value="Unassembled WGS sequence"/>
</dbReference>
<protein>
    <submittedName>
        <fullName evidence="1">Glycoside hydrolase family 32 protein</fullName>
    </submittedName>
</protein>